<dbReference type="RefSeq" id="WP_201327464.1">
    <property type="nucleotide sequence ID" value="NZ_AP017470.1"/>
</dbReference>
<dbReference type="PANTHER" id="PTHR47708:SF2">
    <property type="entry name" value="SI:CH73-132F6.5"/>
    <property type="match status" value="1"/>
</dbReference>
<protein>
    <recommendedName>
        <fullName evidence="5">DUF1446 domain-containing protein</fullName>
    </recommendedName>
</protein>
<dbReference type="Pfam" id="PF23544">
    <property type="entry name" value="AtuA_ferredoxin"/>
    <property type="match status" value="1"/>
</dbReference>
<name>A0A7R6SYY4_9BACT</name>
<evidence type="ECO:0008006" key="5">
    <source>
        <dbReference type="Google" id="ProtNLM"/>
    </source>
</evidence>
<dbReference type="Pfam" id="PF07287">
    <property type="entry name" value="AtuA"/>
    <property type="match status" value="1"/>
</dbReference>
<keyword evidence="4" id="KW-1185">Reference proteome</keyword>
<proteinExistence type="predicted"/>
<dbReference type="KEGG" id="thyd:TTHT_1684"/>
<feature type="domain" description="Acyclic terpene utilisation N-terminal" evidence="1">
    <location>
        <begin position="4"/>
        <end position="441"/>
    </location>
</feature>
<evidence type="ECO:0000313" key="4">
    <source>
        <dbReference type="Proteomes" id="UP000595564"/>
    </source>
</evidence>
<dbReference type="InterPro" id="IPR010839">
    <property type="entry name" value="AtuA_N"/>
</dbReference>
<sequence>MKSIKIGNAGGYWGDDPDALKNQVLGGELDFITIDYLAEITMSIMNKQKLKDPNLGYAKDFLKHLDPVFEEVVKRGIKIITNAGGVNPVSLANELNKLAESKGLKNVKIAVVEGDNILNSIDELAENGIDFSNMETGEPYDLIKGKVLSANLYFGAAPVVEALRQGADIVITGRVTDTGITLAPMIYSFDWDTKDYDKLASGIVAGHILECGAQSTGGNFTDWEKVPSFDTVGYPIAEVFEDGTFVVTKHDSLDGMVTVDTVREQLVYEMGDPKNYITPDVIADFSTINLEQVGENRVKVSGIKGYPPTDLLKVSISYEDGFKASGAIIISGPDAKKKAEKFAEIFWKRVGIEYEDSLTEFVGLNACHRHLAHIEEANEILLRFGVRDHDKSKFERFRRKLPALILSGPPAVAVTGGAPQIQNVVSYWPALVPQEISKWKVIVFEGGNKVFEKEGEWEKTGGVVRELKDNTNFNGDKFKNSPTKKVKLIEIALARSGDKGDTCNIGLIARSDLAWEFIGYKITADLVKKLFGEIVKGKVERYEVKNLNAFNFLLHNALGGGGTKSLRIDAQGKTLAHALLNQYFEIPEIVLDSVKQR</sequence>
<organism evidence="3 4">
    <name type="scientific">Thermotomaculum hydrothermale</name>
    <dbReference type="NCBI Taxonomy" id="981385"/>
    <lineage>
        <taxon>Bacteria</taxon>
        <taxon>Pseudomonadati</taxon>
        <taxon>Acidobacteriota</taxon>
        <taxon>Holophagae</taxon>
        <taxon>Thermotomaculales</taxon>
        <taxon>Thermotomaculaceae</taxon>
        <taxon>Thermotomaculum</taxon>
    </lineage>
</organism>
<feature type="domain" description="AtuA-like ferredoxin-fold" evidence="2">
    <location>
        <begin position="486"/>
        <end position="582"/>
    </location>
</feature>
<reference evidence="3 4" key="1">
    <citation type="journal article" date="2012" name="Extremophiles">
        <title>Thermotomaculum hydrothermale gen. nov., sp. nov., a novel heterotrophic thermophile within the phylum Acidobacteria from a deep-sea hydrothermal vent chimney in the Southern Okinawa Trough.</title>
        <authorList>
            <person name="Izumi H."/>
            <person name="Nunoura T."/>
            <person name="Miyazaki M."/>
            <person name="Mino S."/>
            <person name="Toki T."/>
            <person name="Takai K."/>
            <person name="Sako Y."/>
            <person name="Sawabe T."/>
            <person name="Nakagawa S."/>
        </authorList>
    </citation>
    <scope>NUCLEOTIDE SEQUENCE [LARGE SCALE GENOMIC DNA]</scope>
    <source>
        <strain evidence="3 4">AC55</strain>
    </source>
</reference>
<gene>
    <name evidence="3" type="ORF">TTHT_1684</name>
</gene>
<dbReference type="AlphaFoldDB" id="A0A7R6SYY4"/>
<dbReference type="Proteomes" id="UP000595564">
    <property type="component" value="Chromosome"/>
</dbReference>
<dbReference type="InterPro" id="IPR056362">
    <property type="entry name" value="AtuA-like_ferredoxin_dom"/>
</dbReference>
<dbReference type="PANTHER" id="PTHR47708">
    <property type="match status" value="1"/>
</dbReference>
<evidence type="ECO:0000313" key="3">
    <source>
        <dbReference type="EMBL" id="BBB33160.1"/>
    </source>
</evidence>
<dbReference type="EMBL" id="AP017470">
    <property type="protein sequence ID" value="BBB33160.1"/>
    <property type="molecule type" value="Genomic_DNA"/>
</dbReference>
<evidence type="ECO:0000259" key="2">
    <source>
        <dbReference type="Pfam" id="PF23544"/>
    </source>
</evidence>
<accession>A0A7R6SYY4</accession>
<evidence type="ECO:0000259" key="1">
    <source>
        <dbReference type="Pfam" id="PF07287"/>
    </source>
</evidence>